<dbReference type="AlphaFoldDB" id="A0A381J736"/>
<proteinExistence type="predicted"/>
<name>A0A381J736_9CLOT</name>
<keyword evidence="2" id="KW-1185">Reference proteome</keyword>
<gene>
    <name evidence="1" type="ORF">NCTC9836_00814</name>
</gene>
<protein>
    <submittedName>
        <fullName evidence="1">Uncharacterized protein</fullName>
    </submittedName>
</protein>
<organism evidence="1 2">
    <name type="scientific">Clostridium putrefaciens</name>
    <dbReference type="NCBI Taxonomy" id="99675"/>
    <lineage>
        <taxon>Bacteria</taxon>
        <taxon>Bacillati</taxon>
        <taxon>Bacillota</taxon>
        <taxon>Clostridia</taxon>
        <taxon>Eubacteriales</taxon>
        <taxon>Clostridiaceae</taxon>
        <taxon>Clostridium</taxon>
    </lineage>
</organism>
<reference evidence="1 2" key="1">
    <citation type="submission" date="2018-06" db="EMBL/GenBank/DDBJ databases">
        <authorList>
            <consortium name="Pathogen Informatics"/>
            <person name="Doyle S."/>
        </authorList>
    </citation>
    <scope>NUCLEOTIDE SEQUENCE [LARGE SCALE GENOMIC DNA]</scope>
    <source>
        <strain evidence="1 2">NCTC9836</strain>
    </source>
</reference>
<dbReference type="Proteomes" id="UP000254664">
    <property type="component" value="Unassembled WGS sequence"/>
</dbReference>
<evidence type="ECO:0000313" key="1">
    <source>
        <dbReference type="EMBL" id="SUY46518.1"/>
    </source>
</evidence>
<evidence type="ECO:0000313" key="2">
    <source>
        <dbReference type="Proteomes" id="UP000254664"/>
    </source>
</evidence>
<dbReference type="EMBL" id="UFWZ01000001">
    <property type="protein sequence ID" value="SUY46518.1"/>
    <property type="molecule type" value="Genomic_DNA"/>
</dbReference>
<sequence>MNFSMIIVWRGINGTVLEIHNNENLRETCGYIENQNTKMARVRASVSLGRKVI</sequence>
<dbReference type="RefSeq" id="WP_172556262.1">
    <property type="nucleotide sequence ID" value="NZ_UFWZ01000001.1"/>
</dbReference>
<accession>A0A381J736</accession>